<sequence>MPNRVDAVLLMVIARRRRRSRCTGLSDQLRSSPCSVTNGVVDASQRLSGLQRAGTRPAMAMRTPAGSWPQRRRPAAGRSAVVGRDDERAAEHPAGSGLIESLLVTDPVQAPLR</sequence>
<name>A0A7S4IY29_9EUKA</name>
<organism evidence="2">
    <name type="scientific">Prymnesium polylepis</name>
    <dbReference type="NCBI Taxonomy" id="72548"/>
    <lineage>
        <taxon>Eukaryota</taxon>
        <taxon>Haptista</taxon>
        <taxon>Haptophyta</taxon>
        <taxon>Prymnesiophyceae</taxon>
        <taxon>Prymnesiales</taxon>
        <taxon>Prymnesiaceae</taxon>
        <taxon>Prymnesium</taxon>
    </lineage>
</organism>
<gene>
    <name evidence="2" type="ORF">CPOL0286_LOCUS13353</name>
</gene>
<feature type="region of interest" description="Disordered" evidence="1">
    <location>
        <begin position="50"/>
        <end position="113"/>
    </location>
</feature>
<reference evidence="2" key="1">
    <citation type="submission" date="2021-01" db="EMBL/GenBank/DDBJ databases">
        <authorList>
            <person name="Corre E."/>
            <person name="Pelletier E."/>
            <person name="Niang G."/>
            <person name="Scheremetjew M."/>
            <person name="Finn R."/>
            <person name="Kale V."/>
            <person name="Holt S."/>
            <person name="Cochrane G."/>
            <person name="Meng A."/>
            <person name="Brown T."/>
            <person name="Cohen L."/>
        </authorList>
    </citation>
    <scope>NUCLEOTIDE SEQUENCE</scope>
    <source>
        <strain evidence="2">UIO037</strain>
    </source>
</reference>
<evidence type="ECO:0000256" key="1">
    <source>
        <dbReference type="SAM" id="MobiDB-lite"/>
    </source>
</evidence>
<dbReference type="EMBL" id="HBKO01029349">
    <property type="protein sequence ID" value="CAE2243197.1"/>
    <property type="molecule type" value="Transcribed_RNA"/>
</dbReference>
<proteinExistence type="predicted"/>
<accession>A0A7S4IY29</accession>
<evidence type="ECO:0000313" key="2">
    <source>
        <dbReference type="EMBL" id="CAE2243197.1"/>
    </source>
</evidence>
<dbReference type="AlphaFoldDB" id="A0A7S4IY29"/>
<protein>
    <submittedName>
        <fullName evidence="2">Uncharacterized protein</fullName>
    </submittedName>
</protein>